<dbReference type="Pfam" id="PF00271">
    <property type="entry name" value="Helicase_C"/>
    <property type="match status" value="1"/>
</dbReference>
<dbReference type="GO" id="GO:0004386">
    <property type="term" value="F:helicase activity"/>
    <property type="evidence" value="ECO:0007669"/>
    <property type="project" value="UniProtKB-KW"/>
</dbReference>
<evidence type="ECO:0000259" key="3">
    <source>
        <dbReference type="PROSITE" id="PS51192"/>
    </source>
</evidence>
<dbReference type="RefSeq" id="WP_158208106.1">
    <property type="nucleotide sequence ID" value="NZ_CP046996.1"/>
</dbReference>
<gene>
    <name evidence="4" type="ORF">GQ588_01430</name>
</gene>
<dbReference type="Pfam" id="PF00270">
    <property type="entry name" value="DEAD"/>
    <property type="match status" value="1"/>
</dbReference>
<protein>
    <submittedName>
        <fullName evidence="4">DEAD/DEAH box helicase</fullName>
    </submittedName>
</protein>
<dbReference type="SMART" id="SM00487">
    <property type="entry name" value="DEXDc"/>
    <property type="match status" value="1"/>
</dbReference>
<evidence type="ECO:0000313" key="5">
    <source>
        <dbReference type="Proteomes" id="UP000430508"/>
    </source>
</evidence>
<keyword evidence="4" id="KW-0347">Helicase</keyword>
<dbReference type="InterPro" id="IPR001650">
    <property type="entry name" value="Helicase_C-like"/>
</dbReference>
<name>A0A857DFV1_9FIRM</name>
<evidence type="ECO:0000256" key="1">
    <source>
        <dbReference type="ARBA" id="ARBA00022741"/>
    </source>
</evidence>
<sequence>MDEVELKIDYISDVIRNDYKNWNPGDVVLIDAQTGTGKNFFIENILIPWVSPKKLLYISNRTNLKREVKSRLLEKYGKKVPETLEELDKIKTIGNITISSYHALQHSSLNQLYKGKSFDISKYDYVVLDECHFVFTDSGYNNLCYLTFEKLFVNQYPNITKIFMSATMDEVNEDILYYAKKENKTIHKYKTGRDYSYVDIKYFKHYNYVKTLINLIKNDLTNEKWLIFITKLKDARKILDELGPDTCSIVKSGTKNSKELDSIIGENRFNKKVLLATKALDNGISLKDDLLTNVVIFAWDKTSLIQMLGRKRIEDIKKAQKVNLYISTRSIKAFEQLLRKYNAKQKDIDLFNLENDNKNSFNKKYDHGLSKNSDDIFYKDSETNEFTINPIGEVRLKKDTQFAEKMIEAFKANKDFAYIQEQLSWLGLLDTFDENNLIENVVLDSDIESLEEYLNSIVGKKLFQDDQEQLSHMIIQGLITIGNNVDYRTKILKPSTLENLIRNELGLEFAISKDKRERSKKSEYLNQRYIIISKI</sequence>
<organism evidence="4 5">
    <name type="scientific">Dehalobacter restrictus</name>
    <dbReference type="NCBI Taxonomy" id="55583"/>
    <lineage>
        <taxon>Bacteria</taxon>
        <taxon>Bacillati</taxon>
        <taxon>Bacillota</taxon>
        <taxon>Clostridia</taxon>
        <taxon>Eubacteriales</taxon>
        <taxon>Desulfitobacteriaceae</taxon>
        <taxon>Dehalobacter</taxon>
    </lineage>
</organism>
<dbReference type="Gene3D" id="3.40.50.300">
    <property type="entry name" value="P-loop containing nucleotide triphosphate hydrolases"/>
    <property type="match status" value="2"/>
</dbReference>
<evidence type="ECO:0000313" key="4">
    <source>
        <dbReference type="EMBL" id="QGZ99418.1"/>
    </source>
</evidence>
<keyword evidence="1" id="KW-0547">Nucleotide-binding</keyword>
<feature type="domain" description="Helicase ATP-binding" evidence="3">
    <location>
        <begin position="19"/>
        <end position="186"/>
    </location>
</feature>
<dbReference type="EMBL" id="CP046996">
    <property type="protein sequence ID" value="QGZ99418.1"/>
    <property type="molecule type" value="Genomic_DNA"/>
</dbReference>
<dbReference type="InterPro" id="IPR014001">
    <property type="entry name" value="Helicase_ATP-bd"/>
</dbReference>
<proteinExistence type="predicted"/>
<dbReference type="Proteomes" id="UP000430508">
    <property type="component" value="Chromosome"/>
</dbReference>
<evidence type="ECO:0000256" key="2">
    <source>
        <dbReference type="ARBA" id="ARBA00022840"/>
    </source>
</evidence>
<dbReference type="AlphaFoldDB" id="A0A857DFV1"/>
<dbReference type="SUPFAM" id="SSF52540">
    <property type="entry name" value="P-loop containing nucleoside triphosphate hydrolases"/>
    <property type="match status" value="1"/>
</dbReference>
<keyword evidence="4" id="KW-0378">Hydrolase</keyword>
<dbReference type="PROSITE" id="PS51192">
    <property type="entry name" value="HELICASE_ATP_BIND_1"/>
    <property type="match status" value="1"/>
</dbReference>
<dbReference type="GO" id="GO:0003676">
    <property type="term" value="F:nucleic acid binding"/>
    <property type="evidence" value="ECO:0007669"/>
    <property type="project" value="InterPro"/>
</dbReference>
<dbReference type="InterPro" id="IPR027417">
    <property type="entry name" value="P-loop_NTPase"/>
</dbReference>
<dbReference type="GO" id="GO:0005524">
    <property type="term" value="F:ATP binding"/>
    <property type="evidence" value="ECO:0007669"/>
    <property type="project" value="UniProtKB-KW"/>
</dbReference>
<accession>A0A857DFV1</accession>
<reference evidence="4 5" key="1">
    <citation type="submission" date="2019-12" db="EMBL/GenBank/DDBJ databases">
        <title>Sequence classification of anaerobic respiratory reductive dehalogenases: First we see many, then we see few.</title>
        <authorList>
            <person name="Molenda O."/>
            <person name="Puentes Jacome L.A."/>
            <person name="Cao X."/>
            <person name="Nesbo C.L."/>
            <person name="Tang S."/>
            <person name="Morson N."/>
            <person name="Patron J."/>
            <person name="Lomheim L."/>
            <person name="Wishart D.S."/>
            <person name="Edwards E.A."/>
        </authorList>
    </citation>
    <scope>NUCLEOTIDE SEQUENCE [LARGE SCALE GENOMIC DNA]</scope>
    <source>
        <strain evidence="4 5">12DCA</strain>
    </source>
</reference>
<keyword evidence="2" id="KW-0067">ATP-binding</keyword>
<dbReference type="InterPro" id="IPR011545">
    <property type="entry name" value="DEAD/DEAH_box_helicase_dom"/>
</dbReference>